<dbReference type="Proteomes" id="UP000284742">
    <property type="component" value="Unassembled WGS sequence"/>
</dbReference>
<dbReference type="AlphaFoldDB" id="A0A413YJK9"/>
<protein>
    <recommendedName>
        <fullName evidence="1">SMEK domain-containing protein</fullName>
    </recommendedName>
</protein>
<evidence type="ECO:0000313" key="2">
    <source>
        <dbReference type="EMBL" id="RHC06679.1"/>
    </source>
</evidence>
<dbReference type="EMBL" id="QSHK01000006">
    <property type="protein sequence ID" value="RHC06679.1"/>
    <property type="molecule type" value="Genomic_DNA"/>
</dbReference>
<dbReference type="InterPro" id="IPR027417">
    <property type="entry name" value="P-loop_NTPase"/>
</dbReference>
<comment type="caution">
    <text evidence="2">The sequence shown here is derived from an EMBL/GenBank/DDBJ whole genome shotgun (WGS) entry which is preliminary data.</text>
</comment>
<organism evidence="2 3">
    <name type="scientific">Dorea formicigenerans</name>
    <dbReference type="NCBI Taxonomy" id="39486"/>
    <lineage>
        <taxon>Bacteria</taxon>
        <taxon>Bacillati</taxon>
        <taxon>Bacillota</taxon>
        <taxon>Clostridia</taxon>
        <taxon>Lachnospirales</taxon>
        <taxon>Lachnospiraceae</taxon>
        <taxon>Dorea</taxon>
    </lineage>
</organism>
<dbReference type="InterPro" id="IPR047740">
    <property type="entry name" value="SMEK_dom"/>
</dbReference>
<reference evidence="2 3" key="1">
    <citation type="submission" date="2018-08" db="EMBL/GenBank/DDBJ databases">
        <title>A genome reference for cultivated species of the human gut microbiota.</title>
        <authorList>
            <person name="Zou Y."/>
            <person name="Xue W."/>
            <person name="Luo G."/>
        </authorList>
    </citation>
    <scope>NUCLEOTIDE SEQUENCE [LARGE SCALE GENOMIC DNA]</scope>
    <source>
        <strain evidence="2 3">AM37-5</strain>
    </source>
</reference>
<evidence type="ECO:0000259" key="1">
    <source>
        <dbReference type="Pfam" id="PF21941"/>
    </source>
</evidence>
<gene>
    <name evidence="2" type="ORF">DW860_09820</name>
</gene>
<dbReference type="Gene3D" id="3.40.50.300">
    <property type="entry name" value="P-loop containing nucleotide triphosphate hydrolases"/>
    <property type="match status" value="1"/>
</dbReference>
<feature type="domain" description="SMEK" evidence="1">
    <location>
        <begin position="11"/>
        <end position="153"/>
    </location>
</feature>
<evidence type="ECO:0000313" key="3">
    <source>
        <dbReference type="Proteomes" id="UP000284742"/>
    </source>
</evidence>
<dbReference type="Pfam" id="PF21941">
    <property type="entry name" value="SMEK_N"/>
    <property type="match status" value="1"/>
</dbReference>
<proteinExistence type="predicted"/>
<name>A0A413YJK9_9FIRM</name>
<dbReference type="NCBIfam" id="NF033859">
    <property type="entry name" value="SMEK_N"/>
    <property type="match status" value="1"/>
</dbReference>
<dbReference type="SUPFAM" id="SSF52540">
    <property type="entry name" value="P-loop containing nucleoside triphosphate hydrolases"/>
    <property type="match status" value="1"/>
</dbReference>
<sequence length="837" mass="98283">MLNSNERMGFIIEYMSSYDEKIKMANKNGLFDAAKMFELFAIEVCNVWFGQKFSNLNDETATYPYVDLISENRELLVQVSTVQDVPTKIKTTLEKIRDSKDKKCSDLKNIVFFVLSNNSIDKVREYSGDNQIGSISFTIKDNLITTNDIITKAQNDLNFQKKLYKVLKDEYENFNINIRKFKGALELSNSGLKNIEGLINGEYEIDRNEFLEKITKDNERYISIQGGAGSGKSVLCKKYVENEKLVLYARAERFLEESHIDDIWGCCIQDVLECINGKKLIFFIDALEFIADCAETKFELLQYLYDMAEEYQNVYIVTSCRTSDKNAFIKLETNFSIKIYEVGDITEDELALLMKQYPIIHKMYKTNSYVDLLKSPFYINLIVSNSMDIDNIGDENSLREYIWKNIICLEEKSRMYGILSNKVIETVEKIVFERARKFMLGIHKDDIDRDIMHALLSEGVIAQQGDYIRLKYDIFEDICFEHYFDKAFDLCKGKYKTFYDEIENLGRCVYRRYQIWISNKMFIQVNRDKFLYSLTFSDEIPQSWKRQTEIGIVKSRFCDNYFEEQGSEILEQGMLFDFVKNINLFAFEGELLHIRQESPQMKLSPIGNGRPCIIRLLKNEEIYKKNIIGRDDIVKLCLDYAKQEDKVAVIASDACAMMEYYVEYALQESEQENYYKIIDEISSCLEALYRMADNSEEWLKKFFNTLINNYINGNRKSMRKSEDIMEWTLKNAYPALVTGLASELCSIADILWLRGKVDAEEFDFYRADRLSKGFEYGLSEKAEHYNYLYRTVYENAFLWNLFRLNFKVGFHWAIQFINKVILEYATNNPEYVIKITK</sequence>
<dbReference type="RefSeq" id="WP_118358958.1">
    <property type="nucleotide sequence ID" value="NZ_QSHK01000006.1"/>
</dbReference>
<accession>A0A413YJK9</accession>